<dbReference type="OrthoDB" id="9814322at2"/>
<reference evidence="3 4" key="1">
    <citation type="journal article" date="2014" name="PLoS ONE">
        <title>The first complete genome sequence of the class fimbriimonadia in the phylum armatimonadetes.</title>
        <authorList>
            <person name="Hu Z.Y."/>
            <person name="Wang Y.Z."/>
            <person name="Im W.T."/>
            <person name="Wang S.Y."/>
            <person name="Zhao G.P."/>
            <person name="Zheng H.J."/>
            <person name="Quan Z.X."/>
        </authorList>
    </citation>
    <scope>NUCLEOTIDE SEQUENCE [LARGE SCALE GENOMIC DNA]</scope>
    <source>
        <strain evidence="3">Gsoil 348</strain>
    </source>
</reference>
<accession>A0A068NMB3</accession>
<keyword evidence="1" id="KW-1133">Transmembrane helix</keyword>
<dbReference type="Proteomes" id="UP000027982">
    <property type="component" value="Chromosome"/>
</dbReference>
<name>A0A068NMB3_FIMGI</name>
<dbReference type="eggNOG" id="COG5426">
    <property type="taxonomic scope" value="Bacteria"/>
</dbReference>
<feature type="chain" id="PRO_5001651796" evidence="2">
    <location>
        <begin position="23"/>
        <end position="646"/>
    </location>
</feature>
<keyword evidence="1" id="KW-0472">Membrane</keyword>
<sequence length="646" mass="68890">MSLKSRLTVLAALALSATAAFGADPLSISVTPALEGFSPSAGTVPVAVNLRNDGPNARGVLRVSGGAGFQMDYPIELPRGSVKRLITYPTMEYGSVRFLLDTDQGRQLKEYNPGGYGNEGGRAAVMISDTPGELSFIKGEDKSSVPAPVTPYGGNNQNSIQDAYTVPGLAPNRPVGYANVATVFLGSGSERLNDEQVQALKLYALAGGTLVFVGGASSPILGDARWRDILPAREFRVVTLNDSNALASLGGEAAPPVSVTTGVPTPGAIVRWEGGTLLTAERGLGIGKVIYLAFNPFEPPLNRWDGRRSAVTKSVRVLDSLRASAFLQQYGGQNGNRSGVYGGSTAYVSATMLPSSGHVTMPAQDPFSTKLPPAEKVFTLLGAYFVVVVPLNFLILKKLKRGELAWFTAPLISLGFAGAFFASAQDLYSARMSSASQGILIAQQGMEEGLFVGASQMFVPRSGTYDLKLNGVDSLGILNTNQPYYGYGGRQEHDSEFDPVDVGQIIVPRMQANNLSFREIDYRQRVPVGRWFSLETKRSGSNLTCVVRNTGTYRLENAAIQVADQETEVGTIEPGQTREIKVRIADVPPVASTDNYSLPQFLTRNRGTALIGSIRGFRPGPQLGEEVAGRTSVRLALIAKEALGPR</sequence>
<organism evidence="3 4">
    <name type="scientific">Fimbriimonas ginsengisoli Gsoil 348</name>
    <dbReference type="NCBI Taxonomy" id="661478"/>
    <lineage>
        <taxon>Bacteria</taxon>
        <taxon>Bacillati</taxon>
        <taxon>Armatimonadota</taxon>
        <taxon>Fimbriimonadia</taxon>
        <taxon>Fimbriimonadales</taxon>
        <taxon>Fimbriimonadaceae</taxon>
        <taxon>Fimbriimonas</taxon>
    </lineage>
</organism>
<keyword evidence="4" id="KW-1185">Reference proteome</keyword>
<dbReference type="InterPro" id="IPR029062">
    <property type="entry name" value="Class_I_gatase-like"/>
</dbReference>
<evidence type="ECO:0000256" key="2">
    <source>
        <dbReference type="SAM" id="SignalP"/>
    </source>
</evidence>
<dbReference type="KEGG" id="fgi:OP10G_0557"/>
<dbReference type="STRING" id="661478.OP10G_0557"/>
<evidence type="ECO:0000313" key="4">
    <source>
        <dbReference type="Proteomes" id="UP000027982"/>
    </source>
</evidence>
<feature type="transmembrane region" description="Helical" evidence="1">
    <location>
        <begin position="377"/>
        <end position="395"/>
    </location>
</feature>
<dbReference type="EMBL" id="CP007139">
    <property type="protein sequence ID" value="AIE83925.1"/>
    <property type="molecule type" value="Genomic_DNA"/>
</dbReference>
<evidence type="ECO:0000256" key="1">
    <source>
        <dbReference type="SAM" id="Phobius"/>
    </source>
</evidence>
<dbReference type="AlphaFoldDB" id="A0A068NMB3"/>
<keyword evidence="1" id="KW-0812">Transmembrane</keyword>
<dbReference type="HOGENOM" id="CLU_423753_0_0_0"/>
<feature type="signal peptide" evidence="2">
    <location>
        <begin position="1"/>
        <end position="22"/>
    </location>
</feature>
<dbReference type="SUPFAM" id="SSF52317">
    <property type="entry name" value="Class I glutamine amidotransferase-like"/>
    <property type="match status" value="1"/>
</dbReference>
<proteinExistence type="predicted"/>
<gene>
    <name evidence="3" type="ORF">OP10G_0557</name>
</gene>
<feature type="transmembrane region" description="Helical" evidence="1">
    <location>
        <begin position="404"/>
        <end position="424"/>
    </location>
</feature>
<evidence type="ECO:0000313" key="3">
    <source>
        <dbReference type="EMBL" id="AIE83925.1"/>
    </source>
</evidence>
<protein>
    <submittedName>
        <fullName evidence="3">Uncharacterized protein</fullName>
    </submittedName>
</protein>
<keyword evidence="2" id="KW-0732">Signal</keyword>
<dbReference type="RefSeq" id="WP_025227419.1">
    <property type="nucleotide sequence ID" value="NZ_CP007139.1"/>
</dbReference>